<evidence type="ECO:0000313" key="3">
    <source>
        <dbReference type="Proteomes" id="UP000632222"/>
    </source>
</evidence>
<name>A0ABQ2DI72_9DEIO</name>
<dbReference type="PANTHER" id="PTHR13696:SF52">
    <property type="entry name" value="PARA FAMILY PROTEIN CT_582"/>
    <property type="match status" value="1"/>
</dbReference>
<comment type="caution">
    <text evidence="2">The sequence shown here is derived from an EMBL/GenBank/DDBJ whole genome shotgun (WGS) entry which is preliminary data.</text>
</comment>
<reference evidence="3" key="1">
    <citation type="journal article" date="2019" name="Int. J. Syst. Evol. Microbiol.">
        <title>The Global Catalogue of Microorganisms (GCM) 10K type strain sequencing project: providing services to taxonomists for standard genome sequencing and annotation.</title>
        <authorList>
            <consortium name="The Broad Institute Genomics Platform"/>
            <consortium name="The Broad Institute Genome Sequencing Center for Infectious Disease"/>
            <person name="Wu L."/>
            <person name="Ma J."/>
        </authorList>
    </citation>
    <scope>NUCLEOTIDE SEQUENCE [LARGE SCALE GENOMIC DNA]</scope>
    <source>
        <strain evidence="3">JCM 14370</strain>
    </source>
</reference>
<gene>
    <name evidence="2" type="ORF">GCM10008938_51270</name>
</gene>
<dbReference type="Pfam" id="PF13614">
    <property type="entry name" value="AAA_31"/>
    <property type="match status" value="1"/>
</dbReference>
<dbReference type="PANTHER" id="PTHR13696">
    <property type="entry name" value="P-LOOP CONTAINING NUCLEOSIDE TRIPHOSPHATE HYDROLASE"/>
    <property type="match status" value="1"/>
</dbReference>
<dbReference type="SUPFAM" id="SSF52540">
    <property type="entry name" value="P-loop containing nucleoside triphosphate hydrolases"/>
    <property type="match status" value="1"/>
</dbReference>
<sequence>MAAREINVRALREGLAQALTEVRSGDRLIVTQHKEKIAAVVPIKDLLLLQRAKEFSPMSIHTLFNHAGGSAKTTTVRELSHQLSKMGFKVLAVDLDSQANLSEWLGFGDVPREHTVLPTMLDRKPLEVHPQYHAHGFDLIPANLNLVDIEDRLATPEIFQFRNALRDVAREHQYDFVFIDASPSGAKLSQQACIAADSIICPVMPTVKGHTSLVTLNSLIDRIKPLNPGLKVSMYLLTNLNPTSTMNVHFQGELRARIEELGVPLFSEGIRRRETVYEAASYMMQPVTSLERKTKIHGLKEAQEELQQMAEFVLGQLQVGADQGVTL</sequence>
<dbReference type="RefSeq" id="WP_189009209.1">
    <property type="nucleotide sequence ID" value="NZ_BMOD01000047.1"/>
</dbReference>
<evidence type="ECO:0000313" key="2">
    <source>
        <dbReference type="EMBL" id="GGJ58972.1"/>
    </source>
</evidence>
<dbReference type="EMBL" id="BMOD01000047">
    <property type="protein sequence ID" value="GGJ58972.1"/>
    <property type="molecule type" value="Genomic_DNA"/>
</dbReference>
<feature type="domain" description="AAA" evidence="1">
    <location>
        <begin position="60"/>
        <end position="228"/>
    </location>
</feature>
<dbReference type="InterPro" id="IPR025669">
    <property type="entry name" value="AAA_dom"/>
</dbReference>
<dbReference type="InterPro" id="IPR050678">
    <property type="entry name" value="DNA_Partitioning_ATPase"/>
</dbReference>
<accession>A0ABQ2DI72</accession>
<dbReference type="Gene3D" id="3.40.50.300">
    <property type="entry name" value="P-loop containing nucleotide triphosphate hydrolases"/>
    <property type="match status" value="1"/>
</dbReference>
<dbReference type="Proteomes" id="UP000632222">
    <property type="component" value="Unassembled WGS sequence"/>
</dbReference>
<protein>
    <recommendedName>
        <fullName evidence="1">AAA domain-containing protein</fullName>
    </recommendedName>
</protein>
<proteinExistence type="predicted"/>
<keyword evidence="3" id="KW-1185">Reference proteome</keyword>
<organism evidence="2 3">
    <name type="scientific">Deinococcus roseus</name>
    <dbReference type="NCBI Taxonomy" id="392414"/>
    <lineage>
        <taxon>Bacteria</taxon>
        <taxon>Thermotogati</taxon>
        <taxon>Deinococcota</taxon>
        <taxon>Deinococci</taxon>
        <taxon>Deinococcales</taxon>
        <taxon>Deinococcaceae</taxon>
        <taxon>Deinococcus</taxon>
    </lineage>
</organism>
<evidence type="ECO:0000259" key="1">
    <source>
        <dbReference type="Pfam" id="PF13614"/>
    </source>
</evidence>
<dbReference type="CDD" id="cd02042">
    <property type="entry name" value="ParAB_family"/>
    <property type="match status" value="1"/>
</dbReference>
<dbReference type="InterPro" id="IPR027417">
    <property type="entry name" value="P-loop_NTPase"/>
</dbReference>